<feature type="compositionally biased region" description="Polar residues" evidence="4">
    <location>
        <begin position="85"/>
        <end position="100"/>
    </location>
</feature>
<keyword evidence="1 3" id="KW-0479">Metal-binding</keyword>
<accession>A0AAW1NLI9</accession>
<dbReference type="PANTHER" id="PTHR24209">
    <property type="entry name" value="PROTEIN DA1-RELATED 2"/>
    <property type="match status" value="1"/>
</dbReference>
<dbReference type="EMBL" id="JALJOQ010000188">
    <property type="protein sequence ID" value="KAK9790731.1"/>
    <property type="molecule type" value="Genomic_DNA"/>
</dbReference>
<evidence type="ECO:0000256" key="4">
    <source>
        <dbReference type="SAM" id="MobiDB-lite"/>
    </source>
</evidence>
<reference evidence="6 7" key="1">
    <citation type="journal article" date="2024" name="Nat. Commun.">
        <title>Phylogenomics reveals the evolutionary origins of lichenization in chlorophyte algae.</title>
        <authorList>
            <person name="Puginier C."/>
            <person name="Libourel C."/>
            <person name="Otte J."/>
            <person name="Skaloud P."/>
            <person name="Haon M."/>
            <person name="Grisel S."/>
            <person name="Petersen M."/>
            <person name="Berrin J.G."/>
            <person name="Delaux P.M."/>
            <person name="Dal Grande F."/>
            <person name="Keller J."/>
        </authorList>
    </citation>
    <scope>NUCLEOTIDE SEQUENCE [LARGE SCALE GENOMIC DNA]</scope>
    <source>
        <strain evidence="6 7">SAG 2036</strain>
    </source>
</reference>
<dbReference type="InterPro" id="IPR045218">
    <property type="entry name" value="DA1-like"/>
</dbReference>
<evidence type="ECO:0000313" key="7">
    <source>
        <dbReference type="Proteomes" id="UP001465755"/>
    </source>
</evidence>
<evidence type="ECO:0000256" key="3">
    <source>
        <dbReference type="PROSITE-ProRule" id="PRU00125"/>
    </source>
</evidence>
<feature type="compositionally biased region" description="Polar residues" evidence="4">
    <location>
        <begin position="204"/>
        <end position="214"/>
    </location>
</feature>
<dbReference type="Pfam" id="PF00412">
    <property type="entry name" value="LIM"/>
    <property type="match status" value="1"/>
</dbReference>
<protein>
    <recommendedName>
        <fullName evidence="5">LIM zinc-binding domain-containing protein</fullName>
    </recommendedName>
</protein>
<keyword evidence="7" id="KW-1185">Reference proteome</keyword>
<feature type="compositionally biased region" description="Low complexity" evidence="4">
    <location>
        <begin position="51"/>
        <end position="62"/>
    </location>
</feature>
<dbReference type="PROSITE" id="PS50023">
    <property type="entry name" value="LIM_DOMAIN_2"/>
    <property type="match status" value="1"/>
</dbReference>
<feature type="compositionally biased region" description="Low complexity" evidence="4">
    <location>
        <begin position="221"/>
        <end position="236"/>
    </location>
</feature>
<feature type="compositionally biased region" description="Polar residues" evidence="4">
    <location>
        <begin position="237"/>
        <end position="270"/>
    </location>
</feature>
<proteinExistence type="predicted"/>
<dbReference type="InterPro" id="IPR001781">
    <property type="entry name" value="Znf_LIM"/>
</dbReference>
<dbReference type="CDD" id="cd08368">
    <property type="entry name" value="LIM"/>
    <property type="match status" value="1"/>
</dbReference>
<evidence type="ECO:0000313" key="6">
    <source>
        <dbReference type="EMBL" id="KAK9790731.1"/>
    </source>
</evidence>
<evidence type="ECO:0000259" key="5">
    <source>
        <dbReference type="PROSITE" id="PS50023"/>
    </source>
</evidence>
<dbReference type="SMART" id="SM00132">
    <property type="entry name" value="LIM"/>
    <property type="match status" value="1"/>
</dbReference>
<dbReference type="Pfam" id="PF12315">
    <property type="entry name" value="DA1-like"/>
    <property type="match status" value="2"/>
</dbReference>
<dbReference type="Gene3D" id="6.10.140.100">
    <property type="match status" value="1"/>
</dbReference>
<feature type="region of interest" description="Disordered" evidence="4">
    <location>
        <begin position="480"/>
        <end position="500"/>
    </location>
</feature>
<evidence type="ECO:0000256" key="1">
    <source>
        <dbReference type="ARBA" id="ARBA00022723"/>
    </source>
</evidence>
<dbReference type="Gene3D" id="2.10.110.10">
    <property type="entry name" value="Cysteine Rich Protein"/>
    <property type="match status" value="1"/>
</dbReference>
<feature type="compositionally biased region" description="Low complexity" evidence="4">
    <location>
        <begin position="187"/>
        <end position="203"/>
    </location>
</feature>
<organism evidence="6 7">
    <name type="scientific">Symbiochloris irregularis</name>
    <dbReference type="NCBI Taxonomy" id="706552"/>
    <lineage>
        <taxon>Eukaryota</taxon>
        <taxon>Viridiplantae</taxon>
        <taxon>Chlorophyta</taxon>
        <taxon>core chlorophytes</taxon>
        <taxon>Trebouxiophyceae</taxon>
        <taxon>Trebouxiales</taxon>
        <taxon>Trebouxiaceae</taxon>
        <taxon>Symbiochloris</taxon>
    </lineage>
</organism>
<keyword evidence="2 3" id="KW-0862">Zinc</keyword>
<dbReference type="GO" id="GO:0043130">
    <property type="term" value="F:ubiquitin binding"/>
    <property type="evidence" value="ECO:0007669"/>
    <property type="project" value="TreeGrafter"/>
</dbReference>
<sequence>MMPRFGSALGLGKRKQNSTAGDRRGDAAAFGTNNPSSQYGSAAEDRELQMALEASELEAALAESHRQHHNTPYTPQPPTPHGNGPSFSPSQGVASHNRGPSQDDAAFAAAISASLGETYNHSGASASGRSSVSRHTEFLDRVNGTSPSQHSSSEDERLAKMLQQAEIDHMRARKYNAQHNNQSSTRQYPAASPSTYSSQPSPTHNHNQNSSSYQYPPAIGYPANPSLLPNNPSYSSHRPSQVTSVSHPSAVQSNAKNQPQNGSLPTTPTGNVILPGPRNTQGPPPTSWDPYADVPDSYYANSCRQRFNLWGGLFPSGSRFEALGRQWHVDCFRCTHCKQPLGHGTFAVGDNGEPYHSACHKQCFHPQCCVCRDFIPAKDGRIWAMQLPFWRTKFCPAHAEDGTPKCAGCARMQPNGQVWVEVQKGRHLCLDCLDSVVVDTQDAQPLYNKVLDFYRGHGLLLPDRPPLLLVDSAALGDAEKAEVRAEQHASSSSHHNHRHQPGAAVFHTLGLTLLQEYQAMRTVVRPRQRTGSDGRASPIWHTIPEVVSIPTGSPQCEVTGILVLFGLPWLLTGSILAHEVMHAWLRTSGYRNLPPEVEEGMCQLMALLWLESLPAEAEGTWGERLASFCANHIRTDASPIYGDGFRAALECFQRTGLRPLLDHVQQTGRFPLDL</sequence>
<feature type="region of interest" description="Disordered" evidence="4">
    <location>
        <begin position="177"/>
        <end position="286"/>
    </location>
</feature>
<dbReference type="SUPFAM" id="SSF57716">
    <property type="entry name" value="Glucocorticoid receptor-like (DNA-binding domain)"/>
    <property type="match status" value="1"/>
</dbReference>
<dbReference type="AlphaFoldDB" id="A0AAW1NLI9"/>
<evidence type="ECO:0000256" key="2">
    <source>
        <dbReference type="ARBA" id="ARBA00022833"/>
    </source>
</evidence>
<feature type="region of interest" description="Disordered" evidence="4">
    <location>
        <begin position="1"/>
        <end position="101"/>
    </location>
</feature>
<feature type="compositionally biased region" description="Polar residues" evidence="4">
    <location>
        <begin position="177"/>
        <end position="186"/>
    </location>
</feature>
<feature type="domain" description="LIM zinc-binding" evidence="5">
    <location>
        <begin position="298"/>
        <end position="366"/>
    </location>
</feature>
<name>A0AAW1NLI9_9CHLO</name>
<dbReference type="PANTHER" id="PTHR24209:SF7">
    <property type="entry name" value="PROTEIN DA1-RELATED 2"/>
    <property type="match status" value="1"/>
</dbReference>
<dbReference type="InterPro" id="IPR022087">
    <property type="entry name" value="DA1-like_dom"/>
</dbReference>
<feature type="compositionally biased region" description="Polar residues" evidence="4">
    <location>
        <begin position="31"/>
        <end position="40"/>
    </location>
</feature>
<keyword evidence="3" id="KW-0440">LIM domain</keyword>
<comment type="caution">
    <text evidence="6">The sequence shown here is derived from an EMBL/GenBank/DDBJ whole genome shotgun (WGS) entry which is preliminary data.</text>
</comment>
<dbReference type="GO" id="GO:0046872">
    <property type="term" value="F:metal ion binding"/>
    <property type="evidence" value="ECO:0007669"/>
    <property type="project" value="UniProtKB-KW"/>
</dbReference>
<gene>
    <name evidence="6" type="ORF">WJX73_001972</name>
</gene>
<dbReference type="Proteomes" id="UP001465755">
    <property type="component" value="Unassembled WGS sequence"/>
</dbReference>